<dbReference type="GO" id="GO:0046872">
    <property type="term" value="F:metal ion binding"/>
    <property type="evidence" value="ECO:0007669"/>
    <property type="project" value="UniProtKB-KW"/>
</dbReference>
<dbReference type="GeneID" id="8299948"/>
<comment type="similarity">
    <text evidence="1">Belongs to the iron/ascorbate-dependent oxidoreductase family.</text>
</comment>
<dbReference type="InterPro" id="IPR027443">
    <property type="entry name" value="IPNS-like_sf"/>
</dbReference>
<keyword evidence="1" id="KW-0479">Metal-binding</keyword>
<dbReference type="InterPro" id="IPR026992">
    <property type="entry name" value="DIOX_N"/>
</dbReference>
<keyword evidence="4" id="KW-1185">Reference proteome</keyword>
<dbReference type="GO" id="GO:0016491">
    <property type="term" value="F:oxidoreductase activity"/>
    <property type="evidence" value="ECO:0007669"/>
    <property type="project" value="UniProtKB-KW"/>
</dbReference>
<keyword evidence="1" id="KW-0408">Iron</keyword>
<dbReference type="FunFam" id="2.60.120.330:FF:000051">
    <property type="entry name" value="Clavaminate synthase-like protein"/>
    <property type="match status" value="1"/>
</dbReference>
<gene>
    <name evidence="3" type="ORF">CTRG_00327</name>
</gene>
<dbReference type="Gene3D" id="2.60.120.330">
    <property type="entry name" value="B-lactam Antibiotic, Isopenicillin N Synthase, Chain"/>
    <property type="match status" value="1"/>
</dbReference>
<dbReference type="RefSeq" id="XP_002545546.1">
    <property type="nucleotide sequence ID" value="XM_002545500.1"/>
</dbReference>
<evidence type="ECO:0000259" key="2">
    <source>
        <dbReference type="PROSITE" id="PS51471"/>
    </source>
</evidence>
<dbReference type="PANTHER" id="PTHR47990">
    <property type="entry name" value="2-OXOGLUTARATE (2OG) AND FE(II)-DEPENDENT OXYGENASE SUPERFAMILY PROTEIN-RELATED"/>
    <property type="match status" value="1"/>
</dbReference>
<evidence type="ECO:0000313" key="3">
    <source>
        <dbReference type="EMBL" id="EER35588.1"/>
    </source>
</evidence>
<dbReference type="InterPro" id="IPR005123">
    <property type="entry name" value="Oxoglu/Fe-dep_dioxygenase_dom"/>
</dbReference>
<dbReference type="EMBL" id="GG692395">
    <property type="protein sequence ID" value="EER35588.1"/>
    <property type="molecule type" value="Genomic_DNA"/>
</dbReference>
<dbReference type="Pfam" id="PF03171">
    <property type="entry name" value="2OG-FeII_Oxy"/>
    <property type="match status" value="1"/>
</dbReference>
<name>C5M2N8_CANTT</name>
<dbReference type="GO" id="GO:0044283">
    <property type="term" value="P:small molecule biosynthetic process"/>
    <property type="evidence" value="ECO:0007669"/>
    <property type="project" value="UniProtKB-ARBA"/>
</dbReference>
<keyword evidence="1" id="KW-0560">Oxidoreductase</keyword>
<reference evidence="3 4" key="1">
    <citation type="journal article" date="2009" name="Nature">
        <title>Evolution of pathogenicity and sexual reproduction in eight Candida genomes.</title>
        <authorList>
            <person name="Butler G."/>
            <person name="Rasmussen M.D."/>
            <person name="Lin M.F."/>
            <person name="Santos M.A."/>
            <person name="Sakthikumar S."/>
            <person name="Munro C.A."/>
            <person name="Rheinbay E."/>
            <person name="Grabherr M."/>
            <person name="Forche A."/>
            <person name="Reedy J.L."/>
            <person name="Agrafioti I."/>
            <person name="Arnaud M.B."/>
            <person name="Bates S."/>
            <person name="Brown A.J."/>
            <person name="Brunke S."/>
            <person name="Costanzo M.C."/>
            <person name="Fitzpatrick D.A."/>
            <person name="de Groot P.W."/>
            <person name="Harris D."/>
            <person name="Hoyer L.L."/>
            <person name="Hube B."/>
            <person name="Klis F.M."/>
            <person name="Kodira C."/>
            <person name="Lennard N."/>
            <person name="Logue M.E."/>
            <person name="Martin R."/>
            <person name="Neiman A.M."/>
            <person name="Nikolaou E."/>
            <person name="Quail M.A."/>
            <person name="Quinn J."/>
            <person name="Santos M.C."/>
            <person name="Schmitzberger F.F."/>
            <person name="Sherlock G."/>
            <person name="Shah P."/>
            <person name="Silverstein K.A."/>
            <person name="Skrzypek M.S."/>
            <person name="Soll D."/>
            <person name="Staggs R."/>
            <person name="Stansfield I."/>
            <person name="Stumpf M.P."/>
            <person name="Sudbery P.E."/>
            <person name="Srikantha T."/>
            <person name="Zeng Q."/>
            <person name="Berman J."/>
            <person name="Berriman M."/>
            <person name="Heitman J."/>
            <person name="Gow N.A."/>
            <person name="Lorenz M.C."/>
            <person name="Birren B.W."/>
            <person name="Kellis M."/>
            <person name="Cuomo C.A."/>
        </authorList>
    </citation>
    <scope>NUCLEOTIDE SEQUENCE [LARGE SCALE GENOMIC DNA]</scope>
    <source>
        <strain evidence="4">ATCC MYA-3404 / T1</strain>
    </source>
</reference>
<dbReference type="SUPFAM" id="SSF51197">
    <property type="entry name" value="Clavaminate synthase-like"/>
    <property type="match status" value="1"/>
</dbReference>
<proteinExistence type="inferred from homology"/>
<dbReference type="InterPro" id="IPR050231">
    <property type="entry name" value="Iron_ascorbate_oxido_reductase"/>
</dbReference>
<accession>C5M2N8</accession>
<dbReference type="Pfam" id="PF14226">
    <property type="entry name" value="DIOX_N"/>
    <property type="match status" value="1"/>
</dbReference>
<dbReference type="eggNOG" id="KOG0143">
    <property type="taxonomic scope" value="Eukaryota"/>
</dbReference>
<protein>
    <recommendedName>
        <fullName evidence="2">Fe2OG dioxygenase domain-containing protein</fullName>
    </recommendedName>
</protein>
<dbReference type="KEGG" id="ctp:CTRG_00327"/>
<feature type="domain" description="Fe2OG dioxygenase" evidence="2">
    <location>
        <begin position="177"/>
        <end position="295"/>
    </location>
</feature>
<dbReference type="InterPro" id="IPR044861">
    <property type="entry name" value="IPNS-like_FE2OG_OXY"/>
</dbReference>
<dbReference type="STRING" id="294747.C5M2N8"/>
<sequence>MFIPTMTSSNPLKIIDISGDSAKVAKELLDAATTQGFLFLEGHDFTQDEVDQLFSLSKEFFNLSNEYKSKYAVNSSNHGYASFGKENLDPSGQEKGDPKEALNFANLNFKTGESGYPIPDWFIEDKSRNELVSKTIVKLYQLSVRILCYLAQALEIEDTESTKGQDWFTSRYAPELPSGSAFRFLHYPGQKSLNPESVIRAGAHTDYGSMTLLFQRENQEGLEIYSPISKKWEQVPFVASSTNNHMAPPIVVNIGDLLSYWTAGLLKSTIHRVKFPKKVQETGQDRYSIVFFSHPNDDALLEPVPSEIIRKIDGRGANKNSQTITAKEHLQKRLAATYGWK</sequence>
<dbReference type="AlphaFoldDB" id="C5M2N8"/>
<dbReference type="VEuPathDB" id="FungiDB:CTRG_00327"/>
<dbReference type="HOGENOM" id="CLU_010119_6_2_1"/>
<evidence type="ECO:0000313" key="4">
    <source>
        <dbReference type="Proteomes" id="UP000002037"/>
    </source>
</evidence>
<dbReference type="PROSITE" id="PS51471">
    <property type="entry name" value="FE2OG_OXY"/>
    <property type="match status" value="1"/>
</dbReference>
<organism evidence="3 4">
    <name type="scientific">Candida tropicalis (strain ATCC MYA-3404 / T1)</name>
    <name type="common">Yeast</name>
    <dbReference type="NCBI Taxonomy" id="294747"/>
    <lineage>
        <taxon>Eukaryota</taxon>
        <taxon>Fungi</taxon>
        <taxon>Dikarya</taxon>
        <taxon>Ascomycota</taxon>
        <taxon>Saccharomycotina</taxon>
        <taxon>Pichiomycetes</taxon>
        <taxon>Debaryomycetaceae</taxon>
        <taxon>Candida/Lodderomyces clade</taxon>
        <taxon>Candida</taxon>
    </lineage>
</organism>
<dbReference type="Proteomes" id="UP000002037">
    <property type="component" value="Unassembled WGS sequence"/>
</dbReference>
<dbReference type="OrthoDB" id="288590at2759"/>
<evidence type="ECO:0000256" key="1">
    <source>
        <dbReference type="RuleBase" id="RU003682"/>
    </source>
</evidence>